<dbReference type="eggNOG" id="COG0829">
    <property type="taxonomic scope" value="Bacteria"/>
</dbReference>
<evidence type="ECO:0000256" key="1">
    <source>
        <dbReference type="ARBA" id="ARBA00007177"/>
    </source>
</evidence>
<dbReference type="PANTHER" id="PTHR33643:SF1">
    <property type="entry name" value="UREASE ACCESSORY PROTEIN D"/>
    <property type="match status" value="1"/>
</dbReference>
<keyword evidence="5" id="KW-1185">Reference proteome</keyword>
<proteinExistence type="inferred from homology"/>
<dbReference type="PANTHER" id="PTHR33643">
    <property type="entry name" value="UREASE ACCESSORY PROTEIN D"/>
    <property type="match status" value="1"/>
</dbReference>
<evidence type="ECO:0000313" key="4">
    <source>
        <dbReference type="EMBL" id="KZE75409.1"/>
    </source>
</evidence>
<dbReference type="STRING" id="1007103.GCA_000213315_01318"/>
<reference evidence="5" key="1">
    <citation type="submission" date="2016-01" db="EMBL/GenBank/DDBJ databases">
        <title>Draft genome of Chromobacterium sp. F49.</title>
        <authorList>
            <person name="Hong K.W."/>
        </authorList>
    </citation>
    <scope>NUCLEOTIDE SEQUENCE [LARGE SCALE GENOMIC DNA]</scope>
    <source>
        <strain evidence="5">M63</strain>
    </source>
</reference>
<sequence length="274" mass="31144">MMEWTGYLRLAVAPKQGKTIATDLYYENAFKLTRPLYPDESGQPHYYILNPGGGYVDGDRYKLDIELAEDARLLLTTQSSTKVYKTRKTAPVQDMEIRMKKGSFLEYVPDPLIAYRHAQYKQKTTIRMERGSTLIFSDIVTPGWSPDGELFSYDRLRLKTEIYVDGDLAVYDQVRLAPSEQDLTGIGLLEGYTHFGSLIVVGEQMTSDFLDQLYEAMDAGTAPCRVGLSMLPVSGFSVRVLASSTQDIERLFAVCQRLVREQWLGLKPVFLRKY</sequence>
<evidence type="ECO:0000256" key="3">
    <source>
        <dbReference type="HAMAP-Rule" id="MF_01384"/>
    </source>
</evidence>
<dbReference type="AlphaFoldDB" id="A0A165QKL8"/>
<protein>
    <recommendedName>
        <fullName evidence="3">Urease accessory protein UreD</fullName>
    </recommendedName>
</protein>
<dbReference type="GO" id="GO:0016151">
    <property type="term" value="F:nickel cation binding"/>
    <property type="evidence" value="ECO:0007669"/>
    <property type="project" value="UniProtKB-UniRule"/>
</dbReference>
<dbReference type="Proteomes" id="UP000076563">
    <property type="component" value="Unassembled WGS sequence"/>
</dbReference>
<comment type="caution">
    <text evidence="4">The sequence shown here is derived from an EMBL/GenBank/DDBJ whole genome shotgun (WGS) entry which is preliminary data.</text>
</comment>
<dbReference type="GO" id="GO:0005737">
    <property type="term" value="C:cytoplasm"/>
    <property type="evidence" value="ECO:0007669"/>
    <property type="project" value="UniProtKB-SubCell"/>
</dbReference>
<evidence type="ECO:0000313" key="5">
    <source>
        <dbReference type="Proteomes" id="UP000076563"/>
    </source>
</evidence>
<dbReference type="InterPro" id="IPR002669">
    <property type="entry name" value="UreD"/>
</dbReference>
<gene>
    <name evidence="3" type="primary">ureD</name>
    <name evidence="4" type="ORF">AV654_26760</name>
</gene>
<keyword evidence="3" id="KW-0996">Nickel insertion</keyword>
<keyword evidence="3" id="KW-0963">Cytoplasm</keyword>
<organism evidence="4 5">
    <name type="scientific">Paenibacillus elgii</name>
    <dbReference type="NCBI Taxonomy" id="189691"/>
    <lineage>
        <taxon>Bacteria</taxon>
        <taxon>Bacillati</taxon>
        <taxon>Bacillota</taxon>
        <taxon>Bacilli</taxon>
        <taxon>Bacillales</taxon>
        <taxon>Paenibacillaceae</taxon>
        <taxon>Paenibacillus</taxon>
    </lineage>
</organism>
<name>A0A165QKL8_9BACL</name>
<comment type="subunit">
    <text evidence="3">UreD, UreF and UreG form a complex that acts as a GTP-hydrolysis-dependent molecular chaperone, activating the urease apoprotein by helping to assemble the nickel containing metallocenter of UreC. The UreE protein probably delivers the nickel.</text>
</comment>
<dbReference type="HAMAP" id="MF_01384">
    <property type="entry name" value="UreD"/>
    <property type="match status" value="1"/>
</dbReference>
<keyword evidence="2 3" id="KW-0143">Chaperone</keyword>
<comment type="subcellular location">
    <subcellularLocation>
        <location evidence="3">Cytoplasm</location>
    </subcellularLocation>
</comment>
<accession>A0A165QKL8</accession>
<dbReference type="Pfam" id="PF01774">
    <property type="entry name" value="UreD"/>
    <property type="match status" value="1"/>
</dbReference>
<comment type="similarity">
    <text evidence="1 3">Belongs to the UreD family.</text>
</comment>
<evidence type="ECO:0000256" key="2">
    <source>
        <dbReference type="ARBA" id="ARBA00023186"/>
    </source>
</evidence>
<comment type="function">
    <text evidence="3">Required for maturation of urease via the functional incorporation of the urease nickel metallocenter.</text>
</comment>
<dbReference type="EMBL" id="LQRA01000072">
    <property type="protein sequence ID" value="KZE75409.1"/>
    <property type="molecule type" value="Genomic_DNA"/>
</dbReference>